<gene>
    <name evidence="1" type="ORF">CPRO_06300</name>
    <name evidence="2" type="ORF">SAMN02745151_00848</name>
</gene>
<reference evidence="2" key="3">
    <citation type="submission" date="2016-11" db="EMBL/GenBank/DDBJ databases">
        <authorList>
            <person name="Varghese N."/>
            <person name="Submissions S."/>
        </authorList>
    </citation>
    <scope>NUCLEOTIDE SEQUENCE</scope>
    <source>
        <strain evidence="2">DSM 1682</strain>
    </source>
</reference>
<protein>
    <submittedName>
        <fullName evidence="2">Uncharacterized protein</fullName>
    </submittedName>
</protein>
<keyword evidence="3" id="KW-1185">Reference proteome</keyword>
<evidence type="ECO:0000313" key="1">
    <source>
        <dbReference type="EMBL" id="AMJ40233.1"/>
    </source>
</evidence>
<name>A0A0X8VA83_ANAPI</name>
<reference evidence="1 3" key="1">
    <citation type="journal article" date="2016" name="Genome Announc.">
        <title>Complete Genome Sequence of the Amino Acid-Fermenting Clostridium propionicum X2 (DSM 1682).</title>
        <authorList>
            <person name="Poehlein A."/>
            <person name="Schlien K."/>
            <person name="Chowdhury N.P."/>
            <person name="Gottschalk G."/>
            <person name="Buckel W."/>
            <person name="Daniel R."/>
        </authorList>
    </citation>
    <scope>NUCLEOTIDE SEQUENCE [LARGE SCALE GENOMIC DNA]</scope>
    <source>
        <strain evidence="1 3">X2</strain>
    </source>
</reference>
<dbReference type="OrthoDB" id="1910019at2"/>
<dbReference type="KEGG" id="cpro:CPRO_06300"/>
<sequence>MKNVILSADGDRVVYSVPDDVADNLDRYCNQFCNEWLHTSPNAKKYRVEDVVCYNEADFIDYLNKWVFPDKPSKPIKNLGWIEFDNPLPKEYENCPWFNF</sequence>
<dbReference type="EMBL" id="FQUA01000002">
    <property type="protein sequence ID" value="SHE47060.1"/>
    <property type="molecule type" value="Genomic_DNA"/>
</dbReference>
<proteinExistence type="predicted"/>
<dbReference type="Proteomes" id="UP000184204">
    <property type="component" value="Unassembled WGS sequence"/>
</dbReference>
<dbReference type="EMBL" id="CP014223">
    <property type="protein sequence ID" value="AMJ40233.1"/>
    <property type="molecule type" value="Genomic_DNA"/>
</dbReference>
<organism evidence="2 4">
    <name type="scientific">Anaerotignum propionicum DSM 1682</name>
    <dbReference type="NCBI Taxonomy" id="991789"/>
    <lineage>
        <taxon>Bacteria</taxon>
        <taxon>Bacillati</taxon>
        <taxon>Bacillota</taxon>
        <taxon>Clostridia</taxon>
        <taxon>Lachnospirales</taxon>
        <taxon>Anaerotignaceae</taxon>
        <taxon>Anaerotignum</taxon>
    </lineage>
</organism>
<dbReference type="RefSeq" id="WP_066047761.1">
    <property type="nucleotide sequence ID" value="NZ_CP014223.1"/>
</dbReference>
<evidence type="ECO:0000313" key="4">
    <source>
        <dbReference type="Proteomes" id="UP000184204"/>
    </source>
</evidence>
<dbReference type="AlphaFoldDB" id="A0A0X8VA83"/>
<accession>A0A0X8VA83</accession>
<evidence type="ECO:0000313" key="2">
    <source>
        <dbReference type="EMBL" id="SHE47060.1"/>
    </source>
</evidence>
<reference evidence="3" key="2">
    <citation type="submission" date="2016-01" db="EMBL/GenBank/DDBJ databases">
        <authorList>
            <person name="Poehlein A."/>
            <person name="Schlien K."/>
            <person name="Gottschalk G."/>
            <person name="Buckel W."/>
            <person name="Daniel R."/>
        </authorList>
    </citation>
    <scope>NUCLEOTIDE SEQUENCE [LARGE SCALE GENOMIC DNA]</scope>
    <source>
        <strain evidence="3">X2</strain>
    </source>
</reference>
<reference evidence="4" key="4">
    <citation type="submission" date="2016-11" db="EMBL/GenBank/DDBJ databases">
        <authorList>
            <person name="Jaros S."/>
            <person name="Januszkiewicz K."/>
            <person name="Wedrychowicz H."/>
        </authorList>
    </citation>
    <scope>NUCLEOTIDE SEQUENCE [LARGE SCALE GENOMIC DNA]</scope>
    <source>
        <strain evidence="4">DSM 1682</strain>
    </source>
</reference>
<evidence type="ECO:0000313" key="3">
    <source>
        <dbReference type="Proteomes" id="UP000068026"/>
    </source>
</evidence>
<dbReference type="Proteomes" id="UP000068026">
    <property type="component" value="Chromosome"/>
</dbReference>